<organism evidence="1 2">
    <name type="scientific">Arachis hypogaea</name>
    <name type="common">Peanut</name>
    <dbReference type="NCBI Taxonomy" id="3818"/>
    <lineage>
        <taxon>Eukaryota</taxon>
        <taxon>Viridiplantae</taxon>
        <taxon>Streptophyta</taxon>
        <taxon>Embryophyta</taxon>
        <taxon>Tracheophyta</taxon>
        <taxon>Spermatophyta</taxon>
        <taxon>Magnoliopsida</taxon>
        <taxon>eudicotyledons</taxon>
        <taxon>Gunneridae</taxon>
        <taxon>Pentapetalae</taxon>
        <taxon>rosids</taxon>
        <taxon>fabids</taxon>
        <taxon>Fabales</taxon>
        <taxon>Fabaceae</taxon>
        <taxon>Papilionoideae</taxon>
        <taxon>50 kb inversion clade</taxon>
        <taxon>dalbergioids sensu lato</taxon>
        <taxon>Dalbergieae</taxon>
        <taxon>Pterocarpus clade</taxon>
        <taxon>Arachis</taxon>
    </lineage>
</organism>
<accession>A0A444X6I6</accession>
<dbReference type="AlphaFoldDB" id="A0A444X6I6"/>
<dbReference type="SUPFAM" id="SSF52540">
    <property type="entry name" value="P-loop containing nucleoside triphosphate hydrolases"/>
    <property type="match status" value="1"/>
</dbReference>
<sequence length="66" mass="7474">MSFAMTINTSQGQTLSKVGIYLPRPVFTRGQLVTSKDGLRVLLQDHGHLEDNCMMNVVYREVFESL</sequence>
<comment type="caution">
    <text evidence="1">The sequence shown here is derived from an EMBL/GenBank/DDBJ whole genome shotgun (WGS) entry which is preliminary data.</text>
</comment>
<gene>
    <name evidence="1" type="ORF">Ahy_B10g104830</name>
</gene>
<evidence type="ECO:0008006" key="3">
    <source>
        <dbReference type="Google" id="ProtNLM"/>
    </source>
</evidence>
<evidence type="ECO:0000313" key="1">
    <source>
        <dbReference type="EMBL" id="RYQ85305.1"/>
    </source>
</evidence>
<evidence type="ECO:0000313" key="2">
    <source>
        <dbReference type="Proteomes" id="UP000289738"/>
    </source>
</evidence>
<dbReference type="InterPro" id="IPR027417">
    <property type="entry name" value="P-loop_NTPase"/>
</dbReference>
<name>A0A444X6I6_ARAHY</name>
<proteinExistence type="predicted"/>
<protein>
    <recommendedName>
        <fullName evidence="3">ATP-dependent DNA helicase</fullName>
    </recommendedName>
</protein>
<reference evidence="1 2" key="1">
    <citation type="submission" date="2019-01" db="EMBL/GenBank/DDBJ databases">
        <title>Sequencing of cultivated peanut Arachis hypogaea provides insights into genome evolution and oil improvement.</title>
        <authorList>
            <person name="Chen X."/>
        </authorList>
    </citation>
    <scope>NUCLEOTIDE SEQUENCE [LARGE SCALE GENOMIC DNA]</scope>
    <source>
        <strain evidence="2">cv. Fuhuasheng</strain>
        <tissue evidence="1">Leaves</tissue>
    </source>
</reference>
<keyword evidence="2" id="KW-1185">Reference proteome</keyword>
<dbReference type="EMBL" id="SDMP01000020">
    <property type="protein sequence ID" value="RYQ85305.1"/>
    <property type="molecule type" value="Genomic_DNA"/>
</dbReference>
<dbReference type="Proteomes" id="UP000289738">
    <property type="component" value="Chromosome B10"/>
</dbReference>
<dbReference type="STRING" id="3818.A0A444X6I6"/>